<proteinExistence type="predicted"/>
<dbReference type="EMBL" id="AMZH03007029">
    <property type="protein sequence ID" value="RRT62319.1"/>
    <property type="molecule type" value="Genomic_DNA"/>
</dbReference>
<evidence type="ECO:0000313" key="2">
    <source>
        <dbReference type="EMBL" id="RRT62319.1"/>
    </source>
</evidence>
<evidence type="ECO:0000256" key="1">
    <source>
        <dbReference type="SAM" id="MobiDB-lite"/>
    </source>
</evidence>
<dbReference type="AlphaFoldDB" id="A0A426ZEC7"/>
<dbReference type="Proteomes" id="UP000287651">
    <property type="component" value="Unassembled WGS sequence"/>
</dbReference>
<feature type="compositionally biased region" description="Low complexity" evidence="1">
    <location>
        <begin position="12"/>
        <end position="29"/>
    </location>
</feature>
<name>A0A426ZEC7_ENSVE</name>
<accession>A0A426ZEC7</accession>
<feature type="region of interest" description="Disordered" evidence="1">
    <location>
        <begin position="1"/>
        <end position="91"/>
    </location>
</feature>
<evidence type="ECO:0000313" key="3">
    <source>
        <dbReference type="Proteomes" id="UP000287651"/>
    </source>
</evidence>
<reference evidence="2 3" key="1">
    <citation type="journal article" date="2014" name="Agronomy (Basel)">
        <title>A Draft Genome Sequence for Ensete ventricosum, the Drought-Tolerant Tree Against Hunger.</title>
        <authorList>
            <person name="Harrison J."/>
            <person name="Moore K.A."/>
            <person name="Paszkiewicz K."/>
            <person name="Jones T."/>
            <person name="Grant M."/>
            <person name="Ambacheew D."/>
            <person name="Muzemil S."/>
            <person name="Studholme D.J."/>
        </authorList>
    </citation>
    <scope>NUCLEOTIDE SEQUENCE [LARGE SCALE GENOMIC DNA]</scope>
</reference>
<sequence length="91" mass="9292">MVETRRSSAAAGKRSPTPPSTSSAASSGGKRSKVETGASPPREKEPVSLDEPTSAAPDEGVVAKTTSSDRAPTVQMVDDPLELSARGMVPV</sequence>
<gene>
    <name evidence="2" type="ORF">B296_00043478</name>
</gene>
<organism evidence="2 3">
    <name type="scientific">Ensete ventricosum</name>
    <name type="common">Abyssinian banana</name>
    <name type="synonym">Musa ensete</name>
    <dbReference type="NCBI Taxonomy" id="4639"/>
    <lineage>
        <taxon>Eukaryota</taxon>
        <taxon>Viridiplantae</taxon>
        <taxon>Streptophyta</taxon>
        <taxon>Embryophyta</taxon>
        <taxon>Tracheophyta</taxon>
        <taxon>Spermatophyta</taxon>
        <taxon>Magnoliopsida</taxon>
        <taxon>Liliopsida</taxon>
        <taxon>Zingiberales</taxon>
        <taxon>Musaceae</taxon>
        <taxon>Ensete</taxon>
    </lineage>
</organism>
<comment type="caution">
    <text evidence="2">The sequence shown here is derived from an EMBL/GenBank/DDBJ whole genome shotgun (WGS) entry which is preliminary data.</text>
</comment>
<protein>
    <submittedName>
        <fullName evidence="2">Uncharacterized protein</fullName>
    </submittedName>
</protein>